<reference evidence="1 2" key="2">
    <citation type="submission" date="2018-11" db="EMBL/GenBank/DDBJ databases">
        <authorList>
            <consortium name="Pathogen Informatics"/>
        </authorList>
    </citation>
    <scope>NUCLEOTIDE SEQUENCE [LARGE SCALE GENOMIC DNA]</scope>
</reference>
<evidence type="ECO:0000313" key="2">
    <source>
        <dbReference type="Proteomes" id="UP000271098"/>
    </source>
</evidence>
<dbReference type="AlphaFoldDB" id="A0A183D0S3"/>
<accession>A0A183D0S3</accession>
<evidence type="ECO:0000313" key="1">
    <source>
        <dbReference type="EMBL" id="VDK33438.1"/>
    </source>
</evidence>
<name>A0A183D0S3_9BILA</name>
<proteinExistence type="predicted"/>
<organism evidence="3">
    <name type="scientific">Gongylonema pulchrum</name>
    <dbReference type="NCBI Taxonomy" id="637853"/>
    <lineage>
        <taxon>Eukaryota</taxon>
        <taxon>Metazoa</taxon>
        <taxon>Ecdysozoa</taxon>
        <taxon>Nematoda</taxon>
        <taxon>Chromadorea</taxon>
        <taxon>Rhabditida</taxon>
        <taxon>Spirurina</taxon>
        <taxon>Spiruromorpha</taxon>
        <taxon>Spiruroidea</taxon>
        <taxon>Gongylonematidae</taxon>
        <taxon>Gongylonema</taxon>
    </lineage>
</organism>
<dbReference type="WBParaSite" id="GPUH_0000231901-mRNA-1">
    <property type="protein sequence ID" value="GPUH_0000231901-mRNA-1"/>
    <property type="gene ID" value="GPUH_0000231901"/>
</dbReference>
<sequence>MKALIPAAYGRALWVEQFIEEDSQNQHGCVDKQKLLFPNSNEENHGINSRFTCHSSNGERNFPKKFALVKASCNSVSNRNYMLPFDDQIKGMVLHVDREEKCLFVRPQILDEAFTVLEKNLFGIQRMTLQRPGPGRITIGKQLAFYQHQFSQVTLNFLVLGRRQSFN</sequence>
<keyword evidence="2" id="KW-1185">Reference proteome</keyword>
<protein>
    <submittedName>
        <fullName evidence="1 3">Uncharacterized protein</fullName>
    </submittedName>
</protein>
<evidence type="ECO:0000313" key="3">
    <source>
        <dbReference type="WBParaSite" id="GPUH_0000231901-mRNA-1"/>
    </source>
</evidence>
<reference evidence="3" key="1">
    <citation type="submission" date="2016-06" db="UniProtKB">
        <authorList>
            <consortium name="WormBaseParasite"/>
        </authorList>
    </citation>
    <scope>IDENTIFICATION</scope>
</reference>
<dbReference type="Proteomes" id="UP000271098">
    <property type="component" value="Unassembled WGS sequence"/>
</dbReference>
<dbReference type="EMBL" id="UYRT01003392">
    <property type="protein sequence ID" value="VDK33438.1"/>
    <property type="molecule type" value="Genomic_DNA"/>
</dbReference>
<gene>
    <name evidence="1" type="ORF">GPUH_LOCUS2314</name>
</gene>